<dbReference type="KEGG" id="rbg:BG454_02360"/>
<proteinExistence type="inferred from homology"/>
<dbReference type="CDD" id="cd03349">
    <property type="entry name" value="LbH_XAT"/>
    <property type="match status" value="1"/>
</dbReference>
<dbReference type="InterPro" id="IPR050179">
    <property type="entry name" value="Trans_hexapeptide_repeat"/>
</dbReference>
<organism evidence="5 6">
    <name type="scientific">Roseinatronobacter bogoriensis subsp. barguzinensis</name>
    <dbReference type="NCBI Taxonomy" id="441209"/>
    <lineage>
        <taxon>Bacteria</taxon>
        <taxon>Pseudomonadati</taxon>
        <taxon>Pseudomonadota</taxon>
        <taxon>Alphaproteobacteria</taxon>
        <taxon>Rhodobacterales</taxon>
        <taxon>Paracoccaceae</taxon>
        <taxon>Roseinatronobacter</taxon>
    </lineage>
</organism>
<dbReference type="Proteomes" id="UP000228948">
    <property type="component" value="Chromosome"/>
</dbReference>
<evidence type="ECO:0000313" key="5">
    <source>
        <dbReference type="EMBL" id="ATX64823.1"/>
    </source>
</evidence>
<dbReference type="InterPro" id="IPR017694">
    <property type="entry name" value="Phosphonate_tfrase_rpt"/>
</dbReference>
<keyword evidence="3" id="KW-0677">Repeat</keyword>
<keyword evidence="6" id="KW-1185">Reference proteome</keyword>
<dbReference type="AlphaFoldDB" id="A0A2K8KAB4"/>
<accession>A0A2K8KAB4</accession>
<dbReference type="InterPro" id="IPR001451">
    <property type="entry name" value="Hexapep"/>
</dbReference>
<name>A0A2K8KAB4_9RHOB</name>
<evidence type="ECO:0000313" key="6">
    <source>
        <dbReference type="Proteomes" id="UP000228948"/>
    </source>
</evidence>
<dbReference type="NCBIfam" id="TIGR03308">
    <property type="entry name" value="phn_thr-fam"/>
    <property type="match status" value="1"/>
</dbReference>
<evidence type="ECO:0000256" key="2">
    <source>
        <dbReference type="ARBA" id="ARBA00022679"/>
    </source>
</evidence>
<dbReference type="Gene3D" id="2.160.10.10">
    <property type="entry name" value="Hexapeptide repeat proteins"/>
    <property type="match status" value="1"/>
</dbReference>
<keyword evidence="2 5" id="KW-0808">Transferase</keyword>
<reference evidence="5 6" key="1">
    <citation type="submission" date="2017-11" db="EMBL/GenBank/DDBJ databases">
        <title>Revised Sequence and Annotation of the Rhodobaca barguzinensis strain alga05 Genome.</title>
        <authorList>
            <person name="Kopejtka K."/>
            <person name="Tomasch J.M."/>
            <person name="Bunk B."/>
            <person name="Koblizek M."/>
        </authorList>
    </citation>
    <scope>NUCLEOTIDE SEQUENCE [LARGE SCALE GENOMIC DNA]</scope>
    <source>
        <strain evidence="6">alga05</strain>
    </source>
</reference>
<protein>
    <submittedName>
        <fullName evidence="5">Chloramphenicol acetyltransferase</fullName>
    </submittedName>
</protein>
<evidence type="ECO:0000256" key="4">
    <source>
        <dbReference type="ARBA" id="ARBA00023315"/>
    </source>
</evidence>
<dbReference type="InterPro" id="IPR011004">
    <property type="entry name" value="Trimer_LpxA-like_sf"/>
</dbReference>
<dbReference type="Pfam" id="PF00132">
    <property type="entry name" value="Hexapep"/>
    <property type="match status" value="1"/>
</dbReference>
<evidence type="ECO:0000256" key="3">
    <source>
        <dbReference type="ARBA" id="ARBA00022737"/>
    </source>
</evidence>
<dbReference type="OrthoDB" id="9815592at2"/>
<gene>
    <name evidence="5" type="ORF">BG454_02360</name>
</gene>
<sequence>MTRKLSPDGALVHPDCTIRDSDFGIYTEIGAGSVLLNTTMGDYSYCARGCDIANATIGKFVNIAANVRIGPTDHPMDRASLHHFLYRSDLYWPDEAPDTAFFERRAERRVTIGHDVWIGHGAIIRPDVTVGHGAIIGAGAVVTRDVAPYTVVVGVPAEKLRRRFPKQIARRLTELAWWDWDHDRLRMALSDFRHMEVEAFLAKYEDVTLH</sequence>
<dbReference type="EMBL" id="CP024899">
    <property type="protein sequence ID" value="ATX64823.1"/>
    <property type="molecule type" value="Genomic_DNA"/>
</dbReference>
<dbReference type="RefSeq" id="WP_071479854.1">
    <property type="nucleotide sequence ID" value="NZ_CP024899.1"/>
</dbReference>
<keyword evidence="4" id="KW-0012">Acyltransferase</keyword>
<comment type="similarity">
    <text evidence="1">Belongs to the transferase hexapeptide repeat family.</text>
</comment>
<dbReference type="STRING" id="441209.GCA_001870665_00753"/>
<dbReference type="SUPFAM" id="SSF51161">
    <property type="entry name" value="Trimeric LpxA-like enzymes"/>
    <property type="match status" value="1"/>
</dbReference>
<evidence type="ECO:0000256" key="1">
    <source>
        <dbReference type="ARBA" id="ARBA00007274"/>
    </source>
</evidence>
<dbReference type="GO" id="GO:0016746">
    <property type="term" value="F:acyltransferase activity"/>
    <property type="evidence" value="ECO:0007669"/>
    <property type="project" value="UniProtKB-KW"/>
</dbReference>
<dbReference type="PANTHER" id="PTHR43300:SF11">
    <property type="entry name" value="ACETYLTRANSFERASE RV3034C-RELATED"/>
    <property type="match status" value="1"/>
</dbReference>
<dbReference type="InterPro" id="IPR018357">
    <property type="entry name" value="Hexapep_transf_CS"/>
</dbReference>
<dbReference type="PANTHER" id="PTHR43300">
    <property type="entry name" value="ACETYLTRANSFERASE"/>
    <property type="match status" value="1"/>
</dbReference>
<dbReference type="PROSITE" id="PS00101">
    <property type="entry name" value="HEXAPEP_TRANSFERASES"/>
    <property type="match status" value="1"/>
</dbReference>